<evidence type="ECO:0008006" key="4">
    <source>
        <dbReference type="Google" id="ProtNLM"/>
    </source>
</evidence>
<evidence type="ECO:0000313" key="3">
    <source>
        <dbReference type="Proteomes" id="UP000218824"/>
    </source>
</evidence>
<dbReference type="EMBL" id="AP014940">
    <property type="protein sequence ID" value="BAV96521.1"/>
    <property type="molecule type" value="Genomic_DNA"/>
</dbReference>
<name>A0AAU9AQ92_LYSEN</name>
<sequence length="284" mass="30141">MRRGAARALVLAACLSASALATAAAAACAPPGDQALAAKYTTAVTNFAAPSEKQLSTLQMHADGRFRWYDLPPLPYPEIAGCWRRSGDTVVLVLGAPDGGDGVKRSMPVAWTQADLNQVRREGVQTIQQAVDAGLLAAGRVWAHQDRKAGEPVRVKLYEPTIGAPPGDAKVSLRLRDGRIVEGAAVPDEAQVIDNRPGPSGGEYLFASLPADAAVQAIGIRFPNQPDRPRWVGVEDRTKLLYMIEFDARATASLFGGTMTLIVNVDGSLSPAPPDRGEPFVRVP</sequence>
<dbReference type="KEGG" id="lem:LEN_1034"/>
<dbReference type="RefSeq" id="WP_096376911.1">
    <property type="nucleotide sequence ID" value="NZ_AP014940.1"/>
</dbReference>
<evidence type="ECO:0000256" key="1">
    <source>
        <dbReference type="SAM" id="SignalP"/>
    </source>
</evidence>
<dbReference type="GeneID" id="83062923"/>
<dbReference type="PROSITE" id="PS51257">
    <property type="entry name" value="PROKAR_LIPOPROTEIN"/>
    <property type="match status" value="1"/>
</dbReference>
<proteinExistence type="predicted"/>
<keyword evidence="1" id="KW-0732">Signal</keyword>
<organism evidence="2 3">
    <name type="scientific">Lysobacter enzymogenes</name>
    <dbReference type="NCBI Taxonomy" id="69"/>
    <lineage>
        <taxon>Bacteria</taxon>
        <taxon>Pseudomonadati</taxon>
        <taxon>Pseudomonadota</taxon>
        <taxon>Gammaproteobacteria</taxon>
        <taxon>Lysobacterales</taxon>
        <taxon>Lysobacteraceae</taxon>
        <taxon>Lysobacter</taxon>
    </lineage>
</organism>
<feature type="chain" id="PRO_5043459789" description="Lipoprotein" evidence="1">
    <location>
        <begin position="24"/>
        <end position="284"/>
    </location>
</feature>
<protein>
    <recommendedName>
        <fullName evidence="4">Lipoprotein</fullName>
    </recommendedName>
</protein>
<accession>A0AAU9AQ92</accession>
<dbReference type="Proteomes" id="UP000218824">
    <property type="component" value="Chromosome"/>
</dbReference>
<reference evidence="2 3" key="1">
    <citation type="journal article" date="2017" name="DNA Res.">
        <title>Complete genome sequence and expression profile of the commercial lytic enzyme producer Lysobacter enzymogenes M497-1.</title>
        <authorList>
            <person name="Takami H."/>
            <person name="Toyoda A."/>
            <person name="Uchiyama I."/>
            <person name="Itoh T."/>
            <person name="Takaki Y."/>
            <person name="Arai W."/>
            <person name="Nishi S."/>
            <person name="Kawai M."/>
            <person name="Shinya K."/>
            <person name="Ikeda H."/>
        </authorList>
    </citation>
    <scope>NUCLEOTIDE SEQUENCE [LARGE SCALE GENOMIC DNA]</scope>
    <source>
        <strain evidence="2 3">M497-1</strain>
    </source>
</reference>
<feature type="signal peptide" evidence="1">
    <location>
        <begin position="1"/>
        <end position="23"/>
    </location>
</feature>
<evidence type="ECO:0000313" key="2">
    <source>
        <dbReference type="EMBL" id="BAV96521.1"/>
    </source>
</evidence>
<gene>
    <name evidence="2" type="ORF">LEN_1034</name>
</gene>
<dbReference type="AlphaFoldDB" id="A0AAU9AQ92"/>